<dbReference type="GO" id="GO:0016020">
    <property type="term" value="C:membrane"/>
    <property type="evidence" value="ECO:0007669"/>
    <property type="project" value="InterPro"/>
</dbReference>
<dbReference type="Pfam" id="PF04347">
    <property type="entry name" value="FliO"/>
    <property type="match status" value="1"/>
</dbReference>
<gene>
    <name evidence="8" type="ORF">FSZ31_07160</name>
</gene>
<protein>
    <submittedName>
        <fullName evidence="8">FliO/MopB family protein</fullName>
    </submittedName>
</protein>
<keyword evidence="9" id="KW-1185">Reference proteome</keyword>
<reference evidence="8 9" key="1">
    <citation type="submission" date="2019-08" db="EMBL/GenBank/DDBJ databases">
        <title>Sphingorhabdus soil sp. nov., isolated from arctic soil.</title>
        <authorList>
            <person name="Liu Y."/>
        </authorList>
    </citation>
    <scope>NUCLEOTIDE SEQUENCE [LARGE SCALE GENOMIC DNA]</scope>
    <source>
        <strain evidence="8 9">D-2Q-5-6</strain>
    </source>
</reference>
<organism evidence="8 9">
    <name type="scientific">Flavisphingopyxis soli</name>
    <dbReference type="NCBI Taxonomy" id="2601267"/>
    <lineage>
        <taxon>Bacteria</taxon>
        <taxon>Pseudomonadati</taxon>
        <taxon>Pseudomonadota</taxon>
        <taxon>Alphaproteobacteria</taxon>
        <taxon>Sphingomonadales</taxon>
        <taxon>Sphingopyxidaceae</taxon>
        <taxon>Flavisphingopyxis</taxon>
    </lineage>
</organism>
<feature type="region of interest" description="Disordered" evidence="6">
    <location>
        <begin position="83"/>
        <end position="111"/>
    </location>
</feature>
<feature type="transmembrane region" description="Helical" evidence="7">
    <location>
        <begin position="6"/>
        <end position="26"/>
    </location>
</feature>
<name>A0A5C6U7A6_9SPHN</name>
<dbReference type="GO" id="GO:0044781">
    <property type="term" value="P:bacterial-type flagellum organization"/>
    <property type="evidence" value="ECO:0007669"/>
    <property type="project" value="InterPro"/>
</dbReference>
<keyword evidence="5 7" id="KW-0472">Membrane</keyword>
<keyword evidence="4 7" id="KW-1133">Transmembrane helix</keyword>
<keyword evidence="3 7" id="KW-0812">Transmembrane</keyword>
<comment type="caution">
    <text evidence="8">The sequence shown here is derived from an EMBL/GenBank/DDBJ whole genome shotgun (WGS) entry which is preliminary data.</text>
</comment>
<comment type="subcellular location">
    <subcellularLocation>
        <location evidence="1">Cell membrane</location>
    </subcellularLocation>
</comment>
<evidence type="ECO:0000256" key="2">
    <source>
        <dbReference type="ARBA" id="ARBA00022475"/>
    </source>
</evidence>
<evidence type="ECO:0000313" key="9">
    <source>
        <dbReference type="Proteomes" id="UP000321129"/>
    </source>
</evidence>
<sequence length="132" mass="14482">MTYYILKLVIMLPLMAGMIVGALWLYRKYQPGLAPGVKQRDMRLVETLSMGTSGRLAVIEFGSQRILLSATRGKIEQIATREMTQAEREAHTAPVPVTDDTPDAGLGEPANPFRTIMNKALALRAAARPGQE</sequence>
<evidence type="ECO:0000256" key="5">
    <source>
        <dbReference type="ARBA" id="ARBA00023136"/>
    </source>
</evidence>
<dbReference type="RefSeq" id="WP_147122706.1">
    <property type="nucleotide sequence ID" value="NZ_VOPY01000002.1"/>
</dbReference>
<evidence type="ECO:0000256" key="6">
    <source>
        <dbReference type="SAM" id="MobiDB-lite"/>
    </source>
</evidence>
<dbReference type="Proteomes" id="UP000321129">
    <property type="component" value="Unassembled WGS sequence"/>
</dbReference>
<keyword evidence="2" id="KW-1003">Cell membrane</keyword>
<evidence type="ECO:0000256" key="3">
    <source>
        <dbReference type="ARBA" id="ARBA00022692"/>
    </source>
</evidence>
<evidence type="ECO:0000256" key="7">
    <source>
        <dbReference type="SAM" id="Phobius"/>
    </source>
</evidence>
<evidence type="ECO:0000256" key="4">
    <source>
        <dbReference type="ARBA" id="ARBA00022989"/>
    </source>
</evidence>
<dbReference type="AlphaFoldDB" id="A0A5C6U7A6"/>
<dbReference type="InterPro" id="IPR022781">
    <property type="entry name" value="Flagellar_biosynth_FliO"/>
</dbReference>
<evidence type="ECO:0000256" key="1">
    <source>
        <dbReference type="ARBA" id="ARBA00004236"/>
    </source>
</evidence>
<dbReference type="OrthoDB" id="7409867at2"/>
<accession>A0A5C6U7A6</accession>
<proteinExistence type="predicted"/>
<dbReference type="EMBL" id="VOPY01000002">
    <property type="protein sequence ID" value="TXC68752.1"/>
    <property type="molecule type" value="Genomic_DNA"/>
</dbReference>
<evidence type="ECO:0000313" key="8">
    <source>
        <dbReference type="EMBL" id="TXC68752.1"/>
    </source>
</evidence>